<dbReference type="InterPro" id="IPR000182">
    <property type="entry name" value="GNAT_dom"/>
</dbReference>
<evidence type="ECO:0000259" key="1">
    <source>
        <dbReference type="PROSITE" id="PS51186"/>
    </source>
</evidence>
<dbReference type="SUPFAM" id="SSF55729">
    <property type="entry name" value="Acyl-CoA N-acyltransferases (Nat)"/>
    <property type="match status" value="1"/>
</dbReference>
<feature type="domain" description="N-acetyltransferase" evidence="1">
    <location>
        <begin position="5"/>
        <end position="151"/>
    </location>
</feature>
<dbReference type="Gene3D" id="3.40.630.30">
    <property type="match status" value="1"/>
</dbReference>
<organism evidence="2 3">
    <name type="scientific">Clostridium tertium</name>
    <dbReference type="NCBI Taxonomy" id="1559"/>
    <lineage>
        <taxon>Bacteria</taxon>
        <taxon>Bacillati</taxon>
        <taxon>Bacillota</taxon>
        <taxon>Clostridia</taxon>
        <taxon>Eubacteriales</taxon>
        <taxon>Clostridiaceae</taxon>
        <taxon>Clostridium</taxon>
    </lineage>
</organism>
<dbReference type="PROSITE" id="PS51186">
    <property type="entry name" value="GNAT"/>
    <property type="match status" value="1"/>
</dbReference>
<dbReference type="RefSeq" id="WP_008678514.1">
    <property type="nucleotide sequence ID" value="NZ_CABKOG010000003.1"/>
</dbReference>
<proteinExistence type="predicted"/>
<protein>
    <submittedName>
        <fullName evidence="2">GNAT family N-acetyltransferase</fullName>
    </submittedName>
</protein>
<name>A0A9X3XNB0_9CLOT</name>
<evidence type="ECO:0000313" key="2">
    <source>
        <dbReference type="EMBL" id="MDC4240222.1"/>
    </source>
</evidence>
<dbReference type="Proteomes" id="UP001141183">
    <property type="component" value="Unassembled WGS sequence"/>
</dbReference>
<dbReference type="GO" id="GO:0016747">
    <property type="term" value="F:acyltransferase activity, transferring groups other than amino-acyl groups"/>
    <property type="evidence" value="ECO:0007669"/>
    <property type="project" value="InterPro"/>
</dbReference>
<gene>
    <name evidence="2" type="ORF">NE398_08590</name>
</gene>
<comment type="caution">
    <text evidence="2">The sequence shown here is derived from an EMBL/GenBank/DDBJ whole genome shotgun (WGS) entry which is preliminary data.</text>
</comment>
<reference evidence="2" key="1">
    <citation type="submission" date="2022-05" db="EMBL/GenBank/DDBJ databases">
        <title>Draft genome sequence of Clostridium tertium strain CP3 isolated from Peru.</title>
        <authorList>
            <person name="Hurtado R."/>
            <person name="Lima L."/>
            <person name="Sousa T."/>
            <person name="Jaiswal A.K."/>
            <person name="Tiwari S."/>
            <person name="Maturrano L."/>
            <person name="Brenig B."/>
            <person name="Azevedo V."/>
        </authorList>
    </citation>
    <scope>NUCLEOTIDE SEQUENCE</scope>
    <source>
        <strain evidence="2">CP3</strain>
    </source>
</reference>
<dbReference type="AlphaFoldDB" id="A0A9X3XNB0"/>
<evidence type="ECO:0000313" key="3">
    <source>
        <dbReference type="Proteomes" id="UP001141183"/>
    </source>
</evidence>
<sequence>MDEFVLFKDCSKNNEYRKSFSNLAADTFGLNFEMWFEEGYCNENYISYSYIYNEKVISNVSINKFTIIQDGKIRKVIQLGTVMTDINYRNKGLIRRLMNEVFKDYEDKIDYIYLFANKSVLDFYPKFGFNRKNETEYKISMNDIRNKNYKKVNYKNIGYKSIASIRRLNLSLMNDKLIIERLCKDRYPVSNKLGVINDEWPLKVYCSYIFNDNLYYFQDYDIVAILERKNGEVIINDIISKNPIDFDNILLRLIESDDKIIKINFIPESKKFKVITREIIDDDNVLFIKNCKGKARDEEMLFPVTSHT</sequence>
<dbReference type="InterPro" id="IPR016181">
    <property type="entry name" value="Acyl_CoA_acyltransferase"/>
</dbReference>
<dbReference type="EMBL" id="JAMRYU010000008">
    <property type="protein sequence ID" value="MDC4240222.1"/>
    <property type="molecule type" value="Genomic_DNA"/>
</dbReference>
<accession>A0A9X3XNB0</accession>
<dbReference type="Pfam" id="PF13527">
    <property type="entry name" value="Acetyltransf_9"/>
    <property type="match status" value="1"/>
</dbReference>
<keyword evidence="3" id="KW-1185">Reference proteome</keyword>